<reference evidence="5" key="1">
    <citation type="journal article" date="2014" name="Int. J. Syst. Evol. Microbiol.">
        <title>Complete genome sequence of Corynebacterium casei LMG S-19264T (=DSM 44701T), isolated from a smear-ripened cheese.</title>
        <authorList>
            <consortium name="US DOE Joint Genome Institute (JGI-PGF)"/>
            <person name="Walter F."/>
            <person name="Albersmeier A."/>
            <person name="Kalinowski J."/>
            <person name="Ruckert C."/>
        </authorList>
    </citation>
    <scope>NUCLEOTIDE SEQUENCE</scope>
    <source>
        <strain evidence="5">CCM 7905</strain>
    </source>
</reference>
<dbReference type="RefSeq" id="WP_188546560.1">
    <property type="nucleotide sequence ID" value="NZ_BMCU01000004.1"/>
</dbReference>
<dbReference type="SUPFAM" id="SSF52540">
    <property type="entry name" value="P-loop containing nucleoside triphosphate hydrolases"/>
    <property type="match status" value="1"/>
</dbReference>
<evidence type="ECO:0000313" key="5">
    <source>
        <dbReference type="EMBL" id="GGG21529.1"/>
    </source>
</evidence>
<protein>
    <submittedName>
        <fullName evidence="5">Transcriptional regulator</fullName>
    </submittedName>
</protein>
<dbReference type="InterPro" id="IPR016032">
    <property type="entry name" value="Sig_transdc_resp-reg_C-effctor"/>
</dbReference>
<dbReference type="GO" id="GO:0003677">
    <property type="term" value="F:DNA binding"/>
    <property type="evidence" value="ECO:0007669"/>
    <property type="project" value="UniProtKB-KW"/>
</dbReference>
<dbReference type="Proteomes" id="UP000654257">
    <property type="component" value="Unassembled WGS sequence"/>
</dbReference>
<proteinExistence type="predicted"/>
<dbReference type="Pfam" id="PF13401">
    <property type="entry name" value="AAA_22"/>
    <property type="match status" value="1"/>
</dbReference>
<dbReference type="Pfam" id="PF00196">
    <property type="entry name" value="GerE"/>
    <property type="match status" value="1"/>
</dbReference>
<dbReference type="PROSITE" id="PS00622">
    <property type="entry name" value="HTH_LUXR_1"/>
    <property type="match status" value="1"/>
</dbReference>
<dbReference type="AlphaFoldDB" id="A0A917LGR8"/>
<dbReference type="Gene3D" id="1.10.10.10">
    <property type="entry name" value="Winged helix-like DNA-binding domain superfamily/Winged helix DNA-binding domain"/>
    <property type="match status" value="1"/>
</dbReference>
<dbReference type="PROSITE" id="PS50043">
    <property type="entry name" value="HTH_LUXR_2"/>
    <property type="match status" value="1"/>
</dbReference>
<accession>A0A917LGR8</accession>
<dbReference type="SMART" id="SM00421">
    <property type="entry name" value="HTH_LUXR"/>
    <property type="match status" value="1"/>
</dbReference>
<dbReference type="InterPro" id="IPR049945">
    <property type="entry name" value="AAA_22"/>
</dbReference>
<dbReference type="Gene3D" id="3.40.50.300">
    <property type="entry name" value="P-loop containing nucleotide triphosphate hydrolases"/>
    <property type="match status" value="1"/>
</dbReference>
<name>A0A917LGR8_9NOCA</name>
<feature type="domain" description="HTH luxR-type" evidence="4">
    <location>
        <begin position="806"/>
        <end position="869"/>
    </location>
</feature>
<dbReference type="CDD" id="cd06170">
    <property type="entry name" value="LuxR_C_like"/>
    <property type="match status" value="1"/>
</dbReference>
<evidence type="ECO:0000256" key="1">
    <source>
        <dbReference type="ARBA" id="ARBA00023015"/>
    </source>
</evidence>
<keyword evidence="3" id="KW-0804">Transcription</keyword>
<sequence length="869" mass="92307">MTHSFPLIRRALEFEVIASALEPSTLLNNAGCGVVLTGAAGVGKTTLAREVTKTMPEHVRWVAGTESARSIPLGVFAHLVGSGTSSDPVAFLSSARSALLDSKEPVVIGVDDAHLLDQLSATLLHQLAIDRAVRIVATVRSGEEVPDAVTSLWKDGHLMRVDLTAFTREQSIGFIESVLDGPLEGFSADRMWEASGGNALFLRHLVESAIEAGTLRRSRGVWQLRGRTGITSELASLLESRIHSLPDEVLRALQLLTFCEPLDLNVLSETAGEEAVEEAERRGLVRVSETGNDLDVRFTHPLFGEVIRGQIGRVAGRRLRGLLVRALKERPVSGAVERLRLAELALDSDQSVNVDLLASASQDALGFGKLALGERLARAAVTSGGGFSASDLLARALLWQGHSRDAEDLLTAYDPDSLDEVQLVRWGSSRVANLMWARGDSVTADTVLDIVRERVTNPHLRAIVDGVASIVLVFENNPVDAEKLAMSVLAQRNSLPWATGWAAFGAGYALAVQGKGSQVPAVAAQGAAVHDQLDGLLRFPAGFGEVLALLLTGDFASATAKSTEFLDFSVTGQYLSWGLANVHVGTVELARGQCARAASRLEQALAALDSDADAAGWAFPARVGLIQAYSMLGRVSEADAVLVTADQKRGRHLAVFDAQLELSRAWLSANRGETTAAERHARHGAEIARDAGQFGIEAVLLHNAVRFGDRTCSARLTELVGLCDGSLVPLFAAHASAAENADGDELMRLSTELERLGALPDAADAAALAAVTFAGKGERRRAAEAGVSARALADRCDGATTPNLVAAAHPLPLTSREREVASMVGSGLSNREIAQRLFVSVRTVEGHIYRACTKLDAPDRGSLARLVEA</sequence>
<gene>
    <name evidence="5" type="ORF">GCM10007304_39160</name>
</gene>
<dbReference type="SUPFAM" id="SSF46894">
    <property type="entry name" value="C-terminal effector domain of the bipartite response regulators"/>
    <property type="match status" value="1"/>
</dbReference>
<keyword evidence="6" id="KW-1185">Reference proteome</keyword>
<organism evidence="5 6">
    <name type="scientific">Rhodococcoides trifolii</name>
    <dbReference type="NCBI Taxonomy" id="908250"/>
    <lineage>
        <taxon>Bacteria</taxon>
        <taxon>Bacillati</taxon>
        <taxon>Actinomycetota</taxon>
        <taxon>Actinomycetes</taxon>
        <taxon>Mycobacteriales</taxon>
        <taxon>Nocardiaceae</taxon>
        <taxon>Rhodococcoides</taxon>
    </lineage>
</organism>
<dbReference type="GO" id="GO:0006355">
    <property type="term" value="P:regulation of DNA-templated transcription"/>
    <property type="evidence" value="ECO:0007669"/>
    <property type="project" value="InterPro"/>
</dbReference>
<dbReference type="PANTHER" id="PTHR44688">
    <property type="entry name" value="DNA-BINDING TRANSCRIPTIONAL ACTIVATOR DEVR_DOSR"/>
    <property type="match status" value="1"/>
</dbReference>
<reference evidence="5" key="2">
    <citation type="submission" date="2020-09" db="EMBL/GenBank/DDBJ databases">
        <authorList>
            <person name="Sun Q."/>
            <person name="Sedlacek I."/>
        </authorList>
    </citation>
    <scope>NUCLEOTIDE SEQUENCE</scope>
    <source>
        <strain evidence="5">CCM 7905</strain>
    </source>
</reference>
<dbReference type="InterPro" id="IPR027417">
    <property type="entry name" value="P-loop_NTPase"/>
</dbReference>
<comment type="caution">
    <text evidence="5">The sequence shown here is derived from an EMBL/GenBank/DDBJ whole genome shotgun (WGS) entry which is preliminary data.</text>
</comment>
<dbReference type="EMBL" id="BMCU01000004">
    <property type="protein sequence ID" value="GGG21529.1"/>
    <property type="molecule type" value="Genomic_DNA"/>
</dbReference>
<evidence type="ECO:0000256" key="2">
    <source>
        <dbReference type="ARBA" id="ARBA00023125"/>
    </source>
</evidence>
<dbReference type="InterPro" id="IPR036388">
    <property type="entry name" value="WH-like_DNA-bd_sf"/>
</dbReference>
<keyword evidence="2" id="KW-0238">DNA-binding</keyword>
<evidence type="ECO:0000313" key="6">
    <source>
        <dbReference type="Proteomes" id="UP000654257"/>
    </source>
</evidence>
<dbReference type="PRINTS" id="PR00038">
    <property type="entry name" value="HTHLUXR"/>
</dbReference>
<dbReference type="GO" id="GO:0016887">
    <property type="term" value="F:ATP hydrolysis activity"/>
    <property type="evidence" value="ECO:0007669"/>
    <property type="project" value="InterPro"/>
</dbReference>
<evidence type="ECO:0000259" key="4">
    <source>
        <dbReference type="PROSITE" id="PS50043"/>
    </source>
</evidence>
<keyword evidence="1" id="KW-0805">Transcription regulation</keyword>
<dbReference type="PANTHER" id="PTHR44688:SF16">
    <property type="entry name" value="DNA-BINDING TRANSCRIPTIONAL ACTIVATOR DEVR_DOSR"/>
    <property type="match status" value="1"/>
</dbReference>
<evidence type="ECO:0000256" key="3">
    <source>
        <dbReference type="ARBA" id="ARBA00023163"/>
    </source>
</evidence>
<dbReference type="InterPro" id="IPR000792">
    <property type="entry name" value="Tscrpt_reg_LuxR_C"/>
</dbReference>